<keyword evidence="1" id="KW-1133">Transmembrane helix</keyword>
<gene>
    <name evidence="2" type="ORF">CDV31_013194</name>
</gene>
<reference evidence="2 3" key="1">
    <citation type="submission" date="2017-06" db="EMBL/GenBank/DDBJ databases">
        <title>Cmopartive genomic analysis of Ambrosia Fusariam Clade fungi.</title>
        <authorList>
            <person name="Stajich J.E."/>
            <person name="Carrillo J."/>
            <person name="Kijimoto T."/>
            <person name="Eskalen A."/>
            <person name="O'Donnell K."/>
            <person name="Kasson M."/>
        </authorList>
    </citation>
    <scope>NUCLEOTIDE SEQUENCE [LARGE SCALE GENOMIC DNA]</scope>
    <source>
        <strain evidence="2 3">NRRL 20438</strain>
    </source>
</reference>
<evidence type="ECO:0000256" key="1">
    <source>
        <dbReference type="SAM" id="Phobius"/>
    </source>
</evidence>
<sequence>MRNNADYRKRVSSELLGRSDRDFQKYFEFYDQLMADTEMFALQIEQPQPHDLPPISHDEILVAAKLLQENPAQTLDNAIQELQKKLKAGYSMHQIRHAVMVAVRAMLMLDPAMSDRYGPGYAIGHYRHVSWQTDERFDGFVSRCFPKDAKESERVAEALADKRSLKAWKLESRLGIMFKKTDNLAQHLLLDPENNILYLFHHATFLQVQLARLQTQNAKKEEDVATCLESGCLPPRLLAETLHSLQSVLFHWNDRPSSSILGRLIRRRGFDAACDEPEGFQMFDDSQERFQYLYWGERLATLHEFVIDRPPRNKFERWVKWQTSDSNAFFIALLALAVSILVGLLSLGLSGLQAWIAWKAWKEPNSPPDT</sequence>
<dbReference type="Proteomes" id="UP000288429">
    <property type="component" value="Unassembled WGS sequence"/>
</dbReference>
<evidence type="ECO:0000313" key="3">
    <source>
        <dbReference type="Proteomes" id="UP000288429"/>
    </source>
</evidence>
<name>A0A428T527_9HYPO</name>
<keyword evidence="1" id="KW-0472">Membrane</keyword>
<comment type="caution">
    <text evidence="2">The sequence shown here is derived from an EMBL/GenBank/DDBJ whole genome shotgun (WGS) entry which is preliminary data.</text>
</comment>
<organism evidence="2 3">
    <name type="scientific">Fusarium ambrosium</name>
    <dbReference type="NCBI Taxonomy" id="131363"/>
    <lineage>
        <taxon>Eukaryota</taxon>
        <taxon>Fungi</taxon>
        <taxon>Dikarya</taxon>
        <taxon>Ascomycota</taxon>
        <taxon>Pezizomycotina</taxon>
        <taxon>Sordariomycetes</taxon>
        <taxon>Hypocreomycetidae</taxon>
        <taxon>Hypocreales</taxon>
        <taxon>Nectriaceae</taxon>
        <taxon>Fusarium</taxon>
        <taxon>Fusarium solani species complex</taxon>
    </lineage>
</organism>
<protein>
    <submittedName>
        <fullName evidence="2">Uncharacterized protein</fullName>
    </submittedName>
</protein>
<dbReference type="AlphaFoldDB" id="A0A428T527"/>
<keyword evidence="1" id="KW-0812">Transmembrane</keyword>
<evidence type="ECO:0000313" key="2">
    <source>
        <dbReference type="EMBL" id="RSL97126.1"/>
    </source>
</evidence>
<dbReference type="EMBL" id="NIZV01000262">
    <property type="protein sequence ID" value="RSL97126.1"/>
    <property type="molecule type" value="Genomic_DNA"/>
</dbReference>
<feature type="transmembrane region" description="Helical" evidence="1">
    <location>
        <begin position="328"/>
        <end position="358"/>
    </location>
</feature>
<accession>A0A428T527</accession>
<proteinExistence type="predicted"/>
<keyword evidence="3" id="KW-1185">Reference proteome</keyword>